<dbReference type="AlphaFoldDB" id="A0A0C2X9Y3"/>
<dbReference type="InParanoid" id="A0A0C2X9Y3"/>
<dbReference type="EMBL" id="KN818241">
    <property type="protein sequence ID" value="KIL65583.1"/>
    <property type="molecule type" value="Genomic_DNA"/>
</dbReference>
<sequence length="60" mass="6836">MKHTETSHALRRSFFRAYYGHFFAHLSYTPGTASLVVDQSYHSCDMSSSLSPSLHATFKH</sequence>
<organism evidence="1 2">
    <name type="scientific">Amanita muscaria (strain Koide BX008)</name>
    <dbReference type="NCBI Taxonomy" id="946122"/>
    <lineage>
        <taxon>Eukaryota</taxon>
        <taxon>Fungi</taxon>
        <taxon>Dikarya</taxon>
        <taxon>Basidiomycota</taxon>
        <taxon>Agaricomycotina</taxon>
        <taxon>Agaricomycetes</taxon>
        <taxon>Agaricomycetidae</taxon>
        <taxon>Agaricales</taxon>
        <taxon>Pluteineae</taxon>
        <taxon>Amanitaceae</taxon>
        <taxon>Amanita</taxon>
    </lineage>
</organism>
<proteinExistence type="predicted"/>
<dbReference type="Proteomes" id="UP000054549">
    <property type="component" value="Unassembled WGS sequence"/>
</dbReference>
<dbReference type="HOGENOM" id="CLU_2941237_0_0_1"/>
<protein>
    <submittedName>
        <fullName evidence="1">Uncharacterized protein</fullName>
    </submittedName>
</protein>
<accession>A0A0C2X9Y3</accession>
<evidence type="ECO:0000313" key="1">
    <source>
        <dbReference type="EMBL" id="KIL65583.1"/>
    </source>
</evidence>
<gene>
    <name evidence="1" type="ORF">M378DRAFT_161894</name>
</gene>
<keyword evidence="2" id="KW-1185">Reference proteome</keyword>
<name>A0A0C2X9Y3_AMAMK</name>
<evidence type="ECO:0000313" key="2">
    <source>
        <dbReference type="Proteomes" id="UP000054549"/>
    </source>
</evidence>
<reference evidence="1 2" key="1">
    <citation type="submission" date="2014-04" db="EMBL/GenBank/DDBJ databases">
        <title>Evolutionary Origins and Diversification of the Mycorrhizal Mutualists.</title>
        <authorList>
            <consortium name="DOE Joint Genome Institute"/>
            <consortium name="Mycorrhizal Genomics Consortium"/>
            <person name="Kohler A."/>
            <person name="Kuo A."/>
            <person name="Nagy L.G."/>
            <person name="Floudas D."/>
            <person name="Copeland A."/>
            <person name="Barry K.W."/>
            <person name="Cichocki N."/>
            <person name="Veneault-Fourrey C."/>
            <person name="LaButti K."/>
            <person name="Lindquist E.A."/>
            <person name="Lipzen A."/>
            <person name="Lundell T."/>
            <person name="Morin E."/>
            <person name="Murat C."/>
            <person name="Riley R."/>
            <person name="Ohm R."/>
            <person name="Sun H."/>
            <person name="Tunlid A."/>
            <person name="Henrissat B."/>
            <person name="Grigoriev I.V."/>
            <person name="Hibbett D.S."/>
            <person name="Martin F."/>
        </authorList>
    </citation>
    <scope>NUCLEOTIDE SEQUENCE [LARGE SCALE GENOMIC DNA]</scope>
    <source>
        <strain evidence="1 2">Koide BX008</strain>
    </source>
</reference>